<dbReference type="EMBL" id="FMJE01000003">
    <property type="protein sequence ID" value="SCM81228.1"/>
    <property type="molecule type" value="Genomic_DNA"/>
</dbReference>
<dbReference type="InterPro" id="IPR024981">
    <property type="entry name" value="DUF3887"/>
</dbReference>
<feature type="domain" description="DUF3887" evidence="2">
    <location>
        <begin position="46"/>
        <end position="125"/>
    </location>
</feature>
<gene>
    <name evidence="3" type="ORF">KL86SPO_31407</name>
</gene>
<evidence type="ECO:0000256" key="1">
    <source>
        <dbReference type="SAM" id="SignalP"/>
    </source>
</evidence>
<dbReference type="PROSITE" id="PS51257">
    <property type="entry name" value="PROKAR_LIPOPROTEIN"/>
    <property type="match status" value="1"/>
</dbReference>
<organism evidence="3">
    <name type="scientific">uncultured Sporomusa sp</name>
    <dbReference type="NCBI Taxonomy" id="307249"/>
    <lineage>
        <taxon>Bacteria</taxon>
        <taxon>Bacillati</taxon>
        <taxon>Bacillota</taxon>
        <taxon>Negativicutes</taxon>
        <taxon>Selenomonadales</taxon>
        <taxon>Sporomusaceae</taxon>
        <taxon>Sporomusa</taxon>
        <taxon>environmental samples</taxon>
    </lineage>
</organism>
<dbReference type="Pfam" id="PF13026">
    <property type="entry name" value="DUF3887"/>
    <property type="match status" value="1"/>
</dbReference>
<evidence type="ECO:0000313" key="3">
    <source>
        <dbReference type="EMBL" id="SCM81228.1"/>
    </source>
</evidence>
<proteinExistence type="predicted"/>
<dbReference type="AlphaFoldDB" id="A0A212LUM8"/>
<keyword evidence="1" id="KW-0732">Signal</keyword>
<protein>
    <recommendedName>
        <fullName evidence="2">DUF3887 domain-containing protein</fullName>
    </recommendedName>
</protein>
<evidence type="ECO:0000259" key="2">
    <source>
        <dbReference type="Pfam" id="PF13026"/>
    </source>
</evidence>
<feature type="signal peptide" evidence="1">
    <location>
        <begin position="1"/>
        <end position="29"/>
    </location>
</feature>
<dbReference type="RefSeq" id="WP_288184300.1">
    <property type="nucleotide sequence ID" value="NZ_LT608335.1"/>
</dbReference>
<feature type="chain" id="PRO_5012419896" description="DUF3887 domain-containing protein" evidence="1">
    <location>
        <begin position="30"/>
        <end position="144"/>
    </location>
</feature>
<reference evidence="3" key="1">
    <citation type="submission" date="2016-08" db="EMBL/GenBank/DDBJ databases">
        <authorList>
            <person name="Seilhamer J.J."/>
        </authorList>
    </citation>
    <scope>NUCLEOTIDE SEQUENCE</scope>
    <source>
        <strain evidence="3">86</strain>
    </source>
</reference>
<accession>A0A212LUM8</accession>
<name>A0A212LUM8_9FIRM</name>
<dbReference type="Gene3D" id="3.10.450.590">
    <property type="match status" value="1"/>
</dbReference>
<sequence length="144" mass="16278">MKLSKYLTLVILLVSLVILSGCSAQQLSADEVQKFANPITENMLLAMNEDDYPRFSRDFDEQMKTSLNEAQYKNTIGPIKAKIGSYLSKEFISTENKDGYTVVLYKARFSQEPGDVIVRSVFSDKSGKKYIAGFWLDSPKLRSN</sequence>